<keyword evidence="7" id="KW-1185">Reference proteome</keyword>
<dbReference type="Pfam" id="PF00762">
    <property type="entry name" value="Ferrochelatase"/>
    <property type="match status" value="1"/>
</dbReference>
<proteinExistence type="inferred from homology"/>
<organism evidence="6 7">
    <name type="scientific">Prorocentrum cordatum</name>
    <dbReference type="NCBI Taxonomy" id="2364126"/>
    <lineage>
        <taxon>Eukaryota</taxon>
        <taxon>Sar</taxon>
        <taxon>Alveolata</taxon>
        <taxon>Dinophyceae</taxon>
        <taxon>Prorocentrales</taxon>
        <taxon>Prorocentraceae</taxon>
        <taxon>Prorocentrum</taxon>
    </lineage>
</organism>
<dbReference type="SUPFAM" id="SSF53800">
    <property type="entry name" value="Chelatase"/>
    <property type="match status" value="1"/>
</dbReference>
<keyword evidence="2" id="KW-0350">Heme biosynthesis</keyword>
<dbReference type="Gene3D" id="3.40.50.1400">
    <property type="match status" value="1"/>
</dbReference>
<gene>
    <name evidence="6" type="ORF">PCOR1329_LOCUS48541</name>
</gene>
<evidence type="ECO:0000313" key="7">
    <source>
        <dbReference type="Proteomes" id="UP001189429"/>
    </source>
</evidence>
<evidence type="ECO:0000313" key="6">
    <source>
        <dbReference type="EMBL" id="CAK0859052.1"/>
    </source>
</evidence>
<sequence>MIAFAQESFLGAVKENIAQVIGPTVRNETQKAQEVSGFILKARPSYAAFVLEAEAEGSNVDHMLFSFHGLPVDQCTAAHRDGLPCDCQVDGQLTEGNSNCYRAQCHDTARRLAADLGLEDGAWSVGFQSRLTLRGTIKWITPYTDVLFEELAARGVRRLAIAAPSFTADCIETLEELGISGQREFREAGGSELLVIPCVNSSERWASGLADLVRRQALTDPKVAPDALATEPCGELLVADVRT</sequence>
<evidence type="ECO:0000256" key="2">
    <source>
        <dbReference type="ARBA" id="ARBA00023133"/>
    </source>
</evidence>
<dbReference type="CDD" id="cd00419">
    <property type="entry name" value="Ferrochelatase_C"/>
    <property type="match status" value="1"/>
</dbReference>
<evidence type="ECO:0000256" key="1">
    <source>
        <dbReference type="ARBA" id="ARBA00023004"/>
    </source>
</evidence>
<reference evidence="6" key="1">
    <citation type="submission" date="2023-10" db="EMBL/GenBank/DDBJ databases">
        <authorList>
            <person name="Chen Y."/>
            <person name="Shah S."/>
            <person name="Dougan E. K."/>
            <person name="Thang M."/>
            <person name="Chan C."/>
        </authorList>
    </citation>
    <scope>NUCLEOTIDE SEQUENCE [LARGE SCALE GENOMIC DNA]</scope>
</reference>
<dbReference type="InterPro" id="IPR033644">
    <property type="entry name" value="Ferrochelatase_C"/>
</dbReference>
<comment type="similarity">
    <text evidence="5">Belongs to the ferrochelatase family.</text>
</comment>
<name>A0ABN9UHC5_9DINO</name>
<comment type="caution">
    <text evidence="6">The sequence shown here is derived from an EMBL/GenBank/DDBJ whole genome shotgun (WGS) entry which is preliminary data.</text>
</comment>
<accession>A0ABN9UHC5</accession>
<dbReference type="Proteomes" id="UP001189429">
    <property type="component" value="Unassembled WGS sequence"/>
</dbReference>
<keyword evidence="4" id="KW-0627">Porphyrin biosynthesis</keyword>
<evidence type="ECO:0000256" key="5">
    <source>
        <dbReference type="RuleBase" id="RU004185"/>
    </source>
</evidence>
<dbReference type="EMBL" id="CAUYUJ010015862">
    <property type="protein sequence ID" value="CAK0859052.1"/>
    <property type="molecule type" value="Genomic_DNA"/>
</dbReference>
<dbReference type="InterPro" id="IPR001015">
    <property type="entry name" value="Ferrochelatase"/>
</dbReference>
<keyword evidence="1" id="KW-0408">Iron</keyword>
<protein>
    <recommendedName>
        <fullName evidence="8">Ferrochelatase</fullName>
    </recommendedName>
</protein>
<dbReference type="PANTHER" id="PTHR11108:SF1">
    <property type="entry name" value="FERROCHELATASE, MITOCHONDRIAL"/>
    <property type="match status" value="1"/>
</dbReference>
<evidence type="ECO:0000256" key="4">
    <source>
        <dbReference type="ARBA" id="ARBA00023244"/>
    </source>
</evidence>
<dbReference type="PANTHER" id="PTHR11108">
    <property type="entry name" value="FERROCHELATASE"/>
    <property type="match status" value="1"/>
</dbReference>
<evidence type="ECO:0008006" key="8">
    <source>
        <dbReference type="Google" id="ProtNLM"/>
    </source>
</evidence>
<keyword evidence="3" id="KW-0456">Lyase</keyword>
<evidence type="ECO:0000256" key="3">
    <source>
        <dbReference type="ARBA" id="ARBA00023239"/>
    </source>
</evidence>